<feature type="transmembrane region" description="Helical" evidence="1">
    <location>
        <begin position="30"/>
        <end position="49"/>
    </location>
</feature>
<organism evidence="2 3">
    <name type="scientific">Thermoanaerobacterium butyriciformans</name>
    <dbReference type="NCBI Taxonomy" id="1702242"/>
    <lineage>
        <taxon>Bacteria</taxon>
        <taxon>Bacillati</taxon>
        <taxon>Bacillota</taxon>
        <taxon>Clostridia</taxon>
        <taxon>Thermoanaerobacterales</taxon>
        <taxon>Thermoanaerobacteraceae</taxon>
        <taxon>Thermoanaerobacterium</taxon>
    </lineage>
</organism>
<accession>A0ABS4NB18</accession>
<dbReference type="RefSeq" id="WP_209452841.1">
    <property type="nucleotide sequence ID" value="NZ_JAGGLT010000002.1"/>
</dbReference>
<evidence type="ECO:0000256" key="1">
    <source>
        <dbReference type="SAM" id="Phobius"/>
    </source>
</evidence>
<keyword evidence="1" id="KW-0812">Transmembrane</keyword>
<evidence type="ECO:0000313" key="3">
    <source>
        <dbReference type="Proteomes" id="UP001166402"/>
    </source>
</evidence>
<name>A0ABS4NB18_9THEO</name>
<keyword evidence="1" id="KW-1133">Transmembrane helix</keyword>
<dbReference type="Proteomes" id="UP001166402">
    <property type="component" value="Unassembled WGS sequence"/>
</dbReference>
<keyword evidence="1" id="KW-0472">Membrane</keyword>
<evidence type="ECO:0000313" key="2">
    <source>
        <dbReference type="EMBL" id="MBP2070875.1"/>
    </source>
</evidence>
<keyword evidence="3" id="KW-1185">Reference proteome</keyword>
<dbReference type="EMBL" id="JAGGLT010000002">
    <property type="protein sequence ID" value="MBP2070875.1"/>
    <property type="molecule type" value="Genomic_DNA"/>
</dbReference>
<sequence>MEMLSLVSLIALFILLIIFSFVKENMILDFAVLAASSLACVLTVAYFVLSKGGR</sequence>
<proteinExistence type="predicted"/>
<gene>
    <name evidence="2" type="ORF">J2Z80_000373</name>
</gene>
<protein>
    <submittedName>
        <fullName evidence="2">Type III secretory pathway component EscU</fullName>
    </submittedName>
</protein>
<comment type="caution">
    <text evidence="2">The sequence shown here is derived from an EMBL/GenBank/DDBJ whole genome shotgun (WGS) entry which is preliminary data.</text>
</comment>
<reference evidence="2" key="1">
    <citation type="submission" date="2021-03" db="EMBL/GenBank/DDBJ databases">
        <title>Genomic Encyclopedia of Type Strains, Phase IV (KMG-IV): sequencing the most valuable type-strain genomes for metagenomic binning, comparative biology and taxonomic classification.</title>
        <authorList>
            <person name="Goeker M."/>
        </authorList>
    </citation>
    <scope>NUCLEOTIDE SEQUENCE</scope>
    <source>
        <strain evidence="2">DSM 101588</strain>
    </source>
</reference>